<dbReference type="GO" id="GO:0140566">
    <property type="term" value="F:histone reader activity"/>
    <property type="evidence" value="ECO:0007669"/>
    <property type="project" value="InterPro"/>
</dbReference>
<keyword evidence="1" id="KW-0479">Metal-binding</keyword>
<keyword evidence="3" id="KW-0862">Zinc</keyword>
<evidence type="ECO:0000256" key="1">
    <source>
        <dbReference type="ARBA" id="ARBA00022723"/>
    </source>
</evidence>
<proteinExistence type="predicted"/>
<dbReference type="InterPro" id="IPR011011">
    <property type="entry name" value="Znf_FYVE_PHD"/>
</dbReference>
<dbReference type="InterPro" id="IPR049914">
    <property type="entry name" value="PHD1-3/5-6"/>
</dbReference>
<dbReference type="GO" id="GO:0034244">
    <property type="term" value="P:negative regulation of transcription elongation by RNA polymerase II"/>
    <property type="evidence" value="ECO:0007669"/>
    <property type="project" value="InterPro"/>
</dbReference>
<evidence type="ECO:0000256" key="2">
    <source>
        <dbReference type="ARBA" id="ARBA00022771"/>
    </source>
</evidence>
<dbReference type="PANTHER" id="PTHR33304">
    <property type="match status" value="1"/>
</dbReference>
<evidence type="ECO:0000256" key="6">
    <source>
        <dbReference type="SAM" id="MobiDB-lite"/>
    </source>
</evidence>
<keyword evidence="5" id="KW-0804">Transcription</keyword>
<feature type="region of interest" description="Disordered" evidence="6">
    <location>
        <begin position="160"/>
        <end position="219"/>
    </location>
</feature>
<feature type="region of interest" description="Disordered" evidence="6">
    <location>
        <begin position="114"/>
        <end position="136"/>
    </location>
</feature>
<dbReference type="CDD" id="cd15489">
    <property type="entry name" value="PHD_SF"/>
    <property type="match status" value="1"/>
</dbReference>
<feature type="domain" description="AIPP2-like SPOC-like" evidence="8">
    <location>
        <begin position="295"/>
        <end position="416"/>
    </location>
</feature>
<evidence type="ECO:0000256" key="7">
    <source>
        <dbReference type="SAM" id="SignalP"/>
    </source>
</evidence>
<dbReference type="PANTHER" id="PTHR33304:SF18">
    <property type="entry name" value="CHROMATIN REGULATOR PHD FAMILY-RELATED"/>
    <property type="match status" value="1"/>
</dbReference>
<evidence type="ECO:0000259" key="8">
    <source>
        <dbReference type="Pfam" id="PF23121"/>
    </source>
</evidence>
<accession>A0AAE1W5W4</accession>
<gene>
    <name evidence="9" type="ORF">Sango_2344100</name>
</gene>
<reference evidence="9" key="2">
    <citation type="journal article" date="2024" name="Plant">
        <title>Genomic evolution and insights into agronomic trait innovations of Sesamum species.</title>
        <authorList>
            <person name="Miao H."/>
            <person name="Wang L."/>
            <person name="Qu L."/>
            <person name="Liu H."/>
            <person name="Sun Y."/>
            <person name="Le M."/>
            <person name="Wang Q."/>
            <person name="Wei S."/>
            <person name="Zheng Y."/>
            <person name="Lin W."/>
            <person name="Duan Y."/>
            <person name="Cao H."/>
            <person name="Xiong S."/>
            <person name="Wang X."/>
            <person name="Wei L."/>
            <person name="Li C."/>
            <person name="Ma Q."/>
            <person name="Ju M."/>
            <person name="Zhao R."/>
            <person name="Li G."/>
            <person name="Mu C."/>
            <person name="Tian Q."/>
            <person name="Mei H."/>
            <person name="Zhang T."/>
            <person name="Gao T."/>
            <person name="Zhang H."/>
        </authorList>
    </citation>
    <scope>NUCLEOTIDE SEQUENCE</scope>
    <source>
        <strain evidence="9">K16</strain>
    </source>
</reference>
<dbReference type="EMBL" id="JACGWL010000014">
    <property type="protein sequence ID" value="KAK4387375.1"/>
    <property type="molecule type" value="Genomic_DNA"/>
</dbReference>
<dbReference type="AlphaFoldDB" id="A0AAE1W5W4"/>
<keyword evidence="10" id="KW-1185">Reference proteome</keyword>
<dbReference type="GO" id="GO:0008270">
    <property type="term" value="F:zinc ion binding"/>
    <property type="evidence" value="ECO:0007669"/>
    <property type="project" value="UniProtKB-KW"/>
</dbReference>
<dbReference type="Proteomes" id="UP001289374">
    <property type="component" value="Unassembled WGS sequence"/>
</dbReference>
<name>A0AAE1W5W4_9LAMI</name>
<dbReference type="PROSITE" id="PS01359">
    <property type="entry name" value="ZF_PHD_1"/>
    <property type="match status" value="1"/>
</dbReference>
<protein>
    <recommendedName>
        <fullName evidence="8">AIPP2-like SPOC-like domain-containing protein</fullName>
    </recommendedName>
</protein>
<organism evidence="9 10">
    <name type="scientific">Sesamum angolense</name>
    <dbReference type="NCBI Taxonomy" id="2727404"/>
    <lineage>
        <taxon>Eukaryota</taxon>
        <taxon>Viridiplantae</taxon>
        <taxon>Streptophyta</taxon>
        <taxon>Embryophyta</taxon>
        <taxon>Tracheophyta</taxon>
        <taxon>Spermatophyta</taxon>
        <taxon>Magnoliopsida</taxon>
        <taxon>eudicotyledons</taxon>
        <taxon>Gunneridae</taxon>
        <taxon>Pentapetalae</taxon>
        <taxon>asterids</taxon>
        <taxon>lamiids</taxon>
        <taxon>Lamiales</taxon>
        <taxon>Pedaliaceae</taxon>
        <taxon>Sesamum</taxon>
    </lineage>
</organism>
<dbReference type="Pfam" id="PF23121">
    <property type="entry name" value="SPOC_AIPP2"/>
    <property type="match status" value="1"/>
</dbReference>
<feature type="compositionally biased region" description="Polar residues" evidence="6">
    <location>
        <begin position="189"/>
        <end position="203"/>
    </location>
</feature>
<feature type="chain" id="PRO_5042214391" description="AIPP2-like SPOC-like domain-containing protein" evidence="7">
    <location>
        <begin position="20"/>
        <end position="473"/>
    </location>
</feature>
<dbReference type="SUPFAM" id="SSF57903">
    <property type="entry name" value="FYVE/PHD zinc finger"/>
    <property type="match status" value="1"/>
</dbReference>
<evidence type="ECO:0000256" key="5">
    <source>
        <dbReference type="ARBA" id="ARBA00023163"/>
    </source>
</evidence>
<comment type="caution">
    <text evidence="9">The sequence shown here is derived from an EMBL/GenBank/DDBJ whole genome shotgun (WGS) entry which is preliminary data.</text>
</comment>
<feature type="signal peptide" evidence="7">
    <location>
        <begin position="1"/>
        <end position="19"/>
    </location>
</feature>
<dbReference type="InterPro" id="IPR013083">
    <property type="entry name" value="Znf_RING/FYVE/PHD"/>
</dbReference>
<dbReference type="InterPro" id="IPR056280">
    <property type="entry name" value="AIPP2-like_SPOC"/>
</dbReference>
<evidence type="ECO:0000313" key="10">
    <source>
        <dbReference type="Proteomes" id="UP001289374"/>
    </source>
</evidence>
<evidence type="ECO:0000256" key="3">
    <source>
        <dbReference type="ARBA" id="ARBA00022833"/>
    </source>
</evidence>
<sequence>MRDMRLLILVLISFYQFNAFQHSFDQLEIVCLQCGDRGFTNAFVYCVKCLDVAVHRYCLAVIPKTFDEFVHWVCHDCEVEQQNSSATHRHGIIQCQARDRKASEHIKGFSRVGKKKNDVPSVDTEEPVYYQHRLGSNSERRHEKCANIISDRSKLVSDFTPSAELKKNKAAAQRDHRRFSHQPRESDPESSTVEHPVSCNRTLKSPKGKKIVGSSEANLEGQRHTTFADKQYKENKQLDLEYQSSNTSTLERGTNHNANSESAFSNFCTELPKDSNISSMVGGNTSAEPVITPVWRGSFSIWDGKKDVLDGFVAHLSSRACQKVYEEACKFQPVLHLEMLPRPYVWPKSFETSEPSAENIALYFFPSEIRYERAFDHLVDEMMHNEVAMRAVLQNAELLVFTSTQLPLPYWREKQNLRLRPQSCRRESRYQPRMHADCWNDSEDKVAEKMKNFGAQSPLSPLSNCGSYGSGSC</sequence>
<keyword evidence="4" id="KW-0805">Transcription regulation</keyword>
<reference evidence="9" key="1">
    <citation type="submission" date="2020-06" db="EMBL/GenBank/DDBJ databases">
        <authorList>
            <person name="Li T."/>
            <person name="Hu X."/>
            <person name="Zhang T."/>
            <person name="Song X."/>
            <person name="Zhang H."/>
            <person name="Dai N."/>
            <person name="Sheng W."/>
            <person name="Hou X."/>
            <person name="Wei L."/>
        </authorList>
    </citation>
    <scope>NUCLEOTIDE SEQUENCE</scope>
    <source>
        <strain evidence="9">K16</strain>
        <tissue evidence="9">Leaf</tissue>
    </source>
</reference>
<evidence type="ECO:0000256" key="4">
    <source>
        <dbReference type="ARBA" id="ARBA00023015"/>
    </source>
</evidence>
<keyword evidence="7" id="KW-0732">Signal</keyword>
<dbReference type="Gene3D" id="3.30.40.10">
    <property type="entry name" value="Zinc/RING finger domain, C3HC4 (zinc finger)"/>
    <property type="match status" value="1"/>
</dbReference>
<dbReference type="InterPro" id="IPR019786">
    <property type="entry name" value="Zinc_finger_PHD-type_CS"/>
</dbReference>
<keyword evidence="2" id="KW-0863">Zinc-finger</keyword>
<evidence type="ECO:0000313" key="9">
    <source>
        <dbReference type="EMBL" id="KAK4387375.1"/>
    </source>
</evidence>